<proteinExistence type="predicted"/>
<keyword evidence="1" id="KW-0472">Membrane</keyword>
<name>A0A7W0CMQ7_9ACTN</name>
<accession>A0A7W0CMQ7</accession>
<organism evidence="2 3">
    <name type="scientific">Nonomuraea soli</name>
    <dbReference type="NCBI Taxonomy" id="1032476"/>
    <lineage>
        <taxon>Bacteria</taxon>
        <taxon>Bacillati</taxon>
        <taxon>Actinomycetota</taxon>
        <taxon>Actinomycetes</taxon>
        <taxon>Streptosporangiales</taxon>
        <taxon>Streptosporangiaceae</taxon>
        <taxon>Nonomuraea</taxon>
    </lineage>
</organism>
<keyword evidence="3" id="KW-1185">Reference proteome</keyword>
<dbReference type="Proteomes" id="UP000530928">
    <property type="component" value="Unassembled WGS sequence"/>
</dbReference>
<evidence type="ECO:0000313" key="3">
    <source>
        <dbReference type="Proteomes" id="UP000530928"/>
    </source>
</evidence>
<keyword evidence="1" id="KW-1133">Transmembrane helix</keyword>
<feature type="transmembrane region" description="Helical" evidence="1">
    <location>
        <begin position="41"/>
        <end position="61"/>
    </location>
</feature>
<dbReference type="AlphaFoldDB" id="A0A7W0CMQ7"/>
<feature type="transmembrane region" description="Helical" evidence="1">
    <location>
        <begin position="176"/>
        <end position="196"/>
    </location>
</feature>
<dbReference type="EMBL" id="JACDUR010000005">
    <property type="protein sequence ID" value="MBA2893958.1"/>
    <property type="molecule type" value="Genomic_DNA"/>
</dbReference>
<feature type="transmembrane region" description="Helical" evidence="1">
    <location>
        <begin position="154"/>
        <end position="170"/>
    </location>
</feature>
<reference evidence="2 3" key="1">
    <citation type="submission" date="2020-07" db="EMBL/GenBank/DDBJ databases">
        <title>Genomic Encyclopedia of Type Strains, Phase IV (KMG-IV): sequencing the most valuable type-strain genomes for metagenomic binning, comparative biology and taxonomic classification.</title>
        <authorList>
            <person name="Goeker M."/>
        </authorList>
    </citation>
    <scope>NUCLEOTIDE SEQUENCE [LARGE SCALE GENOMIC DNA]</scope>
    <source>
        <strain evidence="2 3">DSM 45533</strain>
    </source>
</reference>
<gene>
    <name evidence="2" type="ORF">HNR30_005319</name>
</gene>
<evidence type="ECO:0000313" key="2">
    <source>
        <dbReference type="EMBL" id="MBA2893958.1"/>
    </source>
</evidence>
<feature type="transmembrane region" description="Helical" evidence="1">
    <location>
        <begin position="101"/>
        <end position="118"/>
    </location>
</feature>
<dbReference type="RefSeq" id="WP_181612702.1">
    <property type="nucleotide sequence ID" value="NZ_BAABAM010000005.1"/>
</dbReference>
<sequence length="212" mass="22582">MADSEVRDAATGCAALLAAGAAILLLDEGMAALVRTLHLPVHRDASLLLAVGATVLGWQLIKARRSGKTIRAALGKRRQGQRAWWAALDADNLRLAAAETGSVLCFAVLPALVPMVALTGGHQVVMRVWPPLVGALVAWWLWQDMGPRVRQAGPAAWGNAAAAFAALAAVTIEPGWWLYALAWGVAGWLVTMPYTVPLRRTLKREGRLIDGS</sequence>
<feature type="transmembrane region" description="Helical" evidence="1">
    <location>
        <begin position="124"/>
        <end position="142"/>
    </location>
</feature>
<comment type="caution">
    <text evidence="2">The sequence shown here is derived from an EMBL/GenBank/DDBJ whole genome shotgun (WGS) entry which is preliminary data.</text>
</comment>
<keyword evidence="1" id="KW-0812">Transmembrane</keyword>
<evidence type="ECO:0000256" key="1">
    <source>
        <dbReference type="SAM" id="Phobius"/>
    </source>
</evidence>
<protein>
    <submittedName>
        <fullName evidence="2">Uncharacterized protein</fullName>
    </submittedName>
</protein>